<evidence type="ECO:0000313" key="1">
    <source>
        <dbReference type="EMBL" id="ODJ88381.1"/>
    </source>
</evidence>
<organism evidence="1 2">
    <name type="scientific">Candidatus Thiodiazotropha endolucinida</name>
    <dbReference type="NCBI Taxonomy" id="1655433"/>
    <lineage>
        <taxon>Bacteria</taxon>
        <taxon>Pseudomonadati</taxon>
        <taxon>Pseudomonadota</taxon>
        <taxon>Gammaproteobacteria</taxon>
        <taxon>Chromatiales</taxon>
        <taxon>Sedimenticolaceae</taxon>
        <taxon>Candidatus Thiodiazotropha</taxon>
    </lineage>
</organism>
<dbReference type="EMBL" id="MARB01000006">
    <property type="protein sequence ID" value="ODJ88381.1"/>
    <property type="molecule type" value="Genomic_DNA"/>
</dbReference>
<keyword evidence="2" id="KW-1185">Reference proteome</keyword>
<name>A0A7Z0VND9_9GAMM</name>
<evidence type="ECO:0000313" key="2">
    <source>
        <dbReference type="Proteomes" id="UP000094769"/>
    </source>
</evidence>
<gene>
    <name evidence="1" type="ORF">CODIS_13870</name>
</gene>
<proteinExistence type="predicted"/>
<protein>
    <submittedName>
        <fullName evidence="1">Uncharacterized protein</fullName>
    </submittedName>
</protein>
<dbReference type="Proteomes" id="UP000094769">
    <property type="component" value="Unassembled WGS sequence"/>
</dbReference>
<comment type="caution">
    <text evidence="1">The sequence shown here is derived from an EMBL/GenBank/DDBJ whole genome shotgun (WGS) entry which is preliminary data.</text>
</comment>
<accession>A0A7Z0VND9</accession>
<dbReference type="AlphaFoldDB" id="A0A7Z0VND9"/>
<reference evidence="1 2" key="1">
    <citation type="submission" date="2016-06" db="EMBL/GenBank/DDBJ databases">
        <title>Genome sequence of endosymbiont of Candidatus Endolucinida thiodiazotropha.</title>
        <authorList>
            <person name="Poehlein A."/>
            <person name="Koenig S."/>
            <person name="Heiden S.E."/>
            <person name="Thuermer A."/>
            <person name="Voget S."/>
            <person name="Daniel R."/>
            <person name="Markert S."/>
            <person name="Gros O."/>
            <person name="Schweder T."/>
        </authorList>
    </citation>
    <scope>NUCLEOTIDE SEQUENCE [LARGE SCALE GENOMIC DNA]</scope>
    <source>
        <strain evidence="1 2">COS</strain>
    </source>
</reference>
<sequence>MPANYPLFTRDLLKISHLNGLNRQDMYLIQENETVAGMDAPLQGALQFRRANY</sequence>